<comment type="caution">
    <text evidence="2">The sequence shown here is derived from an EMBL/GenBank/DDBJ whole genome shotgun (WGS) entry which is preliminary data.</text>
</comment>
<keyword evidence="1" id="KW-0472">Membrane</keyword>
<gene>
    <name evidence="2" type="ORF">DCM90_00555</name>
</gene>
<proteinExistence type="predicted"/>
<dbReference type="Proteomes" id="UP000245080">
    <property type="component" value="Unassembled WGS sequence"/>
</dbReference>
<organism evidence="2 3">
    <name type="scientific">Levilactobacillus bambusae</name>
    <dbReference type="NCBI Taxonomy" id="2024736"/>
    <lineage>
        <taxon>Bacteria</taxon>
        <taxon>Bacillati</taxon>
        <taxon>Bacillota</taxon>
        <taxon>Bacilli</taxon>
        <taxon>Lactobacillales</taxon>
        <taxon>Lactobacillaceae</taxon>
        <taxon>Levilactobacillus</taxon>
    </lineage>
</organism>
<reference evidence="2 3" key="1">
    <citation type="journal article" date="2018" name="Int. J. Syst. Evol. Microbiol.">
        <title>Lactobacillus bambusae sp. nov., isolated from a traditional fermented Ma-bamboo shoots of Taiwan.</title>
        <authorList>
            <person name="Wang L.-T."/>
        </authorList>
    </citation>
    <scope>NUCLEOTIDE SEQUENCE [LARGE SCALE GENOMIC DNA]</scope>
    <source>
        <strain evidence="2 3">BS-W1</strain>
    </source>
</reference>
<keyword evidence="3" id="KW-1185">Reference proteome</keyword>
<keyword evidence="1" id="KW-1133">Transmembrane helix</keyword>
<name>A0A2V1N4D1_9LACO</name>
<protein>
    <submittedName>
        <fullName evidence="2">Uncharacterized protein</fullName>
    </submittedName>
</protein>
<keyword evidence="1" id="KW-0812">Transmembrane</keyword>
<sequence length="59" mass="6488">MLQFVTIGRIIGMVLMAVGLVWLIWNSSRKRTAQAALVTLGIGLVILLGADVFRLIIQH</sequence>
<evidence type="ECO:0000313" key="3">
    <source>
        <dbReference type="Proteomes" id="UP000245080"/>
    </source>
</evidence>
<feature type="transmembrane region" description="Helical" evidence="1">
    <location>
        <begin position="37"/>
        <end position="57"/>
    </location>
</feature>
<dbReference type="EMBL" id="QCXQ01000001">
    <property type="protein sequence ID" value="PWG00700.1"/>
    <property type="molecule type" value="Genomic_DNA"/>
</dbReference>
<feature type="transmembrane region" description="Helical" evidence="1">
    <location>
        <begin position="6"/>
        <end position="25"/>
    </location>
</feature>
<dbReference type="RefSeq" id="WP_109249413.1">
    <property type="nucleotide sequence ID" value="NZ_QCXQ01000001.1"/>
</dbReference>
<dbReference type="AlphaFoldDB" id="A0A2V1N4D1"/>
<evidence type="ECO:0000313" key="2">
    <source>
        <dbReference type="EMBL" id="PWG00700.1"/>
    </source>
</evidence>
<evidence type="ECO:0000256" key="1">
    <source>
        <dbReference type="SAM" id="Phobius"/>
    </source>
</evidence>
<accession>A0A2V1N4D1</accession>